<dbReference type="Pfam" id="PF08734">
    <property type="entry name" value="GYD"/>
    <property type="match status" value="1"/>
</dbReference>
<sequence length="110" mass="12500">MPLYEMRWMFKDATIKAMAERPQDREPPAREVIESFGGKLHHYYFMLGEYDGLAIVEFPDYASAAATSMRASASGAFARFETHPLMTAQEAQRAMQMVKDKQATYRAPNA</sequence>
<protein>
    <submittedName>
        <fullName evidence="1">GYD domain-containing protein</fullName>
    </submittedName>
</protein>
<reference evidence="1" key="1">
    <citation type="submission" date="2020-08" db="EMBL/GenBank/DDBJ databases">
        <authorList>
            <person name="Hu Y."/>
            <person name="Nguyen S.V."/>
            <person name="Li F."/>
            <person name="Fanning S."/>
        </authorList>
    </citation>
    <scope>NUCLEOTIDE SEQUENCE</scope>
    <source>
        <strain evidence="1">SYSU D8009</strain>
    </source>
</reference>
<dbReference type="EMBL" id="JACOMF010000130">
    <property type="protein sequence ID" value="MBC4019171.1"/>
    <property type="molecule type" value="Genomic_DNA"/>
</dbReference>
<comment type="caution">
    <text evidence="1">The sequence shown here is derived from an EMBL/GenBank/DDBJ whole genome shotgun (WGS) entry which is preliminary data.</text>
</comment>
<keyword evidence="2" id="KW-1185">Reference proteome</keyword>
<dbReference type="Proteomes" id="UP000600101">
    <property type="component" value="Unassembled WGS sequence"/>
</dbReference>
<evidence type="ECO:0000313" key="1">
    <source>
        <dbReference type="EMBL" id="MBC4019171.1"/>
    </source>
</evidence>
<name>A0A9X0R3X7_9PROT</name>
<gene>
    <name evidence="1" type="ORF">H7965_28505</name>
</gene>
<dbReference type="RefSeq" id="WP_186773899.1">
    <property type="nucleotide sequence ID" value="NZ_JACOMF010000130.1"/>
</dbReference>
<dbReference type="InterPro" id="IPR014845">
    <property type="entry name" value="GYD/TTHA1554"/>
</dbReference>
<dbReference type="AlphaFoldDB" id="A0A9X0R3X7"/>
<accession>A0A9X0R3X7</accession>
<evidence type="ECO:0000313" key="2">
    <source>
        <dbReference type="Proteomes" id="UP000600101"/>
    </source>
</evidence>
<proteinExistence type="predicted"/>
<organism evidence="1 2">
    <name type="scientific">Siccirubricoccus deserti</name>
    <dbReference type="NCBI Taxonomy" id="2013562"/>
    <lineage>
        <taxon>Bacteria</taxon>
        <taxon>Pseudomonadati</taxon>
        <taxon>Pseudomonadota</taxon>
        <taxon>Alphaproteobacteria</taxon>
        <taxon>Acetobacterales</taxon>
        <taxon>Roseomonadaceae</taxon>
        <taxon>Siccirubricoccus</taxon>
    </lineage>
</organism>